<evidence type="ECO:0000256" key="1">
    <source>
        <dbReference type="ARBA" id="ARBA00004141"/>
    </source>
</evidence>
<dbReference type="GO" id="GO:0055085">
    <property type="term" value="P:transmembrane transport"/>
    <property type="evidence" value="ECO:0007669"/>
    <property type="project" value="TreeGrafter"/>
</dbReference>
<proteinExistence type="inferred from homology"/>
<evidence type="ECO:0000256" key="3">
    <source>
        <dbReference type="ARBA" id="ARBA00022692"/>
    </source>
</evidence>
<comment type="similarity">
    <text evidence="2">Belongs to the autoinducer-2 exporter (AI-2E) (TC 2.A.86) family.</text>
</comment>
<comment type="subcellular location">
    <subcellularLocation>
        <location evidence="1">Membrane</location>
        <topology evidence="1">Multi-pass membrane protein</topology>
    </subcellularLocation>
</comment>
<dbReference type="InterPro" id="IPR002549">
    <property type="entry name" value="AI-2E-like"/>
</dbReference>
<protein>
    <recommendedName>
        <fullName evidence="8">Permease often clustered with de novo purine synthesis</fullName>
    </recommendedName>
</protein>
<accession>A0A3B1D0G2</accession>
<dbReference type="AlphaFoldDB" id="A0A3B1D0G2"/>
<evidence type="ECO:0000256" key="6">
    <source>
        <dbReference type="SAM" id="Phobius"/>
    </source>
</evidence>
<evidence type="ECO:0008006" key="8">
    <source>
        <dbReference type="Google" id="ProtNLM"/>
    </source>
</evidence>
<dbReference type="EMBL" id="UOGF01000086">
    <property type="protein sequence ID" value="VAX32311.1"/>
    <property type="molecule type" value="Genomic_DNA"/>
</dbReference>
<keyword evidence="4 6" id="KW-1133">Transmembrane helix</keyword>
<feature type="transmembrane region" description="Helical" evidence="6">
    <location>
        <begin position="256"/>
        <end position="277"/>
    </location>
</feature>
<dbReference type="PANTHER" id="PTHR21716:SF64">
    <property type="entry name" value="AI-2 TRANSPORT PROTEIN TQSA"/>
    <property type="match status" value="1"/>
</dbReference>
<feature type="transmembrane region" description="Helical" evidence="6">
    <location>
        <begin position="327"/>
        <end position="347"/>
    </location>
</feature>
<feature type="transmembrane region" description="Helical" evidence="6">
    <location>
        <begin position="284"/>
        <end position="307"/>
    </location>
</feature>
<feature type="transmembrane region" description="Helical" evidence="6">
    <location>
        <begin position="35"/>
        <end position="53"/>
    </location>
</feature>
<evidence type="ECO:0000256" key="4">
    <source>
        <dbReference type="ARBA" id="ARBA00022989"/>
    </source>
</evidence>
<evidence type="ECO:0000256" key="5">
    <source>
        <dbReference type="ARBA" id="ARBA00023136"/>
    </source>
</evidence>
<reference evidence="7" key="1">
    <citation type="submission" date="2018-06" db="EMBL/GenBank/DDBJ databases">
        <authorList>
            <person name="Zhirakovskaya E."/>
        </authorList>
    </citation>
    <scope>NUCLEOTIDE SEQUENCE</scope>
</reference>
<name>A0A3B1D0G2_9ZZZZ</name>
<dbReference type="GO" id="GO:0016020">
    <property type="term" value="C:membrane"/>
    <property type="evidence" value="ECO:0007669"/>
    <property type="project" value="UniProtKB-SubCell"/>
</dbReference>
<evidence type="ECO:0000256" key="2">
    <source>
        <dbReference type="ARBA" id="ARBA00009773"/>
    </source>
</evidence>
<gene>
    <name evidence="7" type="ORF">MNBD_NITROSPIRAE01-207</name>
</gene>
<organism evidence="7">
    <name type="scientific">hydrothermal vent metagenome</name>
    <dbReference type="NCBI Taxonomy" id="652676"/>
    <lineage>
        <taxon>unclassified sequences</taxon>
        <taxon>metagenomes</taxon>
        <taxon>ecological metagenomes</taxon>
    </lineage>
</organism>
<feature type="transmembrane region" description="Helical" evidence="6">
    <location>
        <begin position="222"/>
        <end position="250"/>
    </location>
</feature>
<keyword evidence="3 6" id="KW-0812">Transmembrane</keyword>
<dbReference type="PANTHER" id="PTHR21716">
    <property type="entry name" value="TRANSMEMBRANE PROTEIN"/>
    <property type="match status" value="1"/>
</dbReference>
<feature type="transmembrane region" description="Helical" evidence="6">
    <location>
        <begin position="161"/>
        <end position="181"/>
    </location>
</feature>
<feature type="transmembrane region" description="Helical" evidence="6">
    <location>
        <begin position="12"/>
        <end position="29"/>
    </location>
</feature>
<sequence length="374" mass="41284">MQNKAHKDTSTWQSPFIWFLLLCAAFFALYLSKSILVPLLIALLLAYAFDPVVDVMEAKGLPRSAVIWTIFFAIVSSLFLIIIFIIPTVQDQFTKTFNQLPAYLTQLHKDVVPALEKRFGVEFPKTFDETLQSVLGQLKEGAPDLFKPVTTFTLTFFTNTFGVLAALANLVVIPFMFYYLLKDFDQIKTQVASYIPLRLREAFFKRFREIDVSLSGFIRGQLLVIFFLTILYVGGLSWIGLDLSFALGLIAAAGEIVPYIGFAFGLILALAVGFLQFQDLLHPFYIILLFGAIQAIQGMAIAPLVMGKQVGIHPLVIVAAVYIGGDLFGFVGVLLAVPGAAILVVLLKALAEVYRNSALFQGASKNSGSSRIEK</sequence>
<keyword evidence="5 6" id="KW-0472">Membrane</keyword>
<evidence type="ECO:0000313" key="7">
    <source>
        <dbReference type="EMBL" id="VAX32311.1"/>
    </source>
</evidence>
<feature type="transmembrane region" description="Helical" evidence="6">
    <location>
        <begin position="65"/>
        <end position="86"/>
    </location>
</feature>
<dbReference type="Pfam" id="PF01594">
    <property type="entry name" value="AI-2E_transport"/>
    <property type="match status" value="1"/>
</dbReference>